<dbReference type="AlphaFoldDB" id="A0A2R4X2J7"/>
<evidence type="ECO:0000256" key="5">
    <source>
        <dbReference type="SAM" id="Phobius"/>
    </source>
</evidence>
<dbReference type="KEGG" id="harc:HARCEL1_09585"/>
<dbReference type="Proteomes" id="UP000244727">
    <property type="component" value="Chromosome"/>
</dbReference>
<dbReference type="PANTHER" id="PTHR36460:SF1">
    <property type="entry name" value="UPF0132 DOMAIN PROTEIN (AFU_ORTHOLOGUE AFUA_3G10255)"/>
    <property type="match status" value="1"/>
</dbReference>
<sequence length="139" mass="14724">MSSDTHTSGVTSSNTETGLDVNVAAALAYVLGPVSGLVMYLLETDHRTIRYHGVQSILVFGGVFAAHIGLNVLGRIANLALSYVPGGVILSTLIGLVLGLLTLALWLGAFVAWLYLIVRTYQEADPHLPVVGDMAQKYA</sequence>
<evidence type="ECO:0000256" key="2">
    <source>
        <dbReference type="ARBA" id="ARBA00022692"/>
    </source>
</evidence>
<name>A0A2R4X2J7_9EURY</name>
<dbReference type="EMBL" id="CP028858">
    <property type="protein sequence ID" value="AWB27943.1"/>
    <property type="molecule type" value="Genomic_DNA"/>
</dbReference>
<evidence type="ECO:0000313" key="6">
    <source>
        <dbReference type="EMBL" id="AWB27943.1"/>
    </source>
</evidence>
<keyword evidence="4 5" id="KW-0472">Membrane</keyword>
<reference evidence="6 7" key="1">
    <citation type="submission" date="2018-04" db="EMBL/GenBank/DDBJ databases">
        <title>Halococcoides cellulosivorans gen. nov., sp. nov., an extremely halophilic cellulose-utilizing haloarchaeon from hypersaline lakes.</title>
        <authorList>
            <person name="Sorokin D.Y."/>
            <person name="Toshchakov S.V."/>
            <person name="Samarov N.I."/>
            <person name="Korzhenkov A."/>
            <person name="Kublanov I.V."/>
        </authorList>
    </citation>
    <scope>NUCLEOTIDE SEQUENCE [LARGE SCALE GENOMIC DNA]</scope>
    <source>
        <strain evidence="6 7">HArcel1</strain>
    </source>
</reference>
<comment type="subcellular location">
    <subcellularLocation>
        <location evidence="1">Membrane</location>
        <topology evidence="1">Multi-pass membrane protein</topology>
    </subcellularLocation>
</comment>
<keyword evidence="2 5" id="KW-0812">Transmembrane</keyword>
<accession>A0A2R4X2J7</accession>
<feature type="transmembrane region" description="Helical" evidence="5">
    <location>
        <begin position="54"/>
        <end position="73"/>
    </location>
</feature>
<evidence type="ECO:0000256" key="1">
    <source>
        <dbReference type="ARBA" id="ARBA00004141"/>
    </source>
</evidence>
<keyword evidence="3 5" id="KW-1133">Transmembrane helix</keyword>
<protein>
    <recommendedName>
        <fullName evidence="8">DUF4870 domain-containing protein</fullName>
    </recommendedName>
</protein>
<gene>
    <name evidence="6" type="ORF">HARCEL1_09585</name>
</gene>
<proteinExistence type="predicted"/>
<organism evidence="6 7">
    <name type="scientific">Halococcoides cellulosivorans</name>
    <dbReference type="NCBI Taxonomy" id="1679096"/>
    <lineage>
        <taxon>Archaea</taxon>
        <taxon>Methanobacteriati</taxon>
        <taxon>Methanobacteriota</taxon>
        <taxon>Stenosarchaea group</taxon>
        <taxon>Halobacteria</taxon>
        <taxon>Halobacteriales</taxon>
        <taxon>Haloarculaceae</taxon>
        <taxon>Halococcoides</taxon>
    </lineage>
</organism>
<dbReference type="PANTHER" id="PTHR36460">
    <property type="entry name" value="UPF0132 DOMAIN PROTEIN (AFU_ORTHOLOGUE AFUA_3G10255)"/>
    <property type="match status" value="1"/>
</dbReference>
<dbReference type="GeneID" id="36512758"/>
<feature type="transmembrane region" description="Helical" evidence="5">
    <location>
        <begin position="23"/>
        <end position="42"/>
    </location>
</feature>
<evidence type="ECO:0008006" key="8">
    <source>
        <dbReference type="Google" id="ProtNLM"/>
    </source>
</evidence>
<evidence type="ECO:0000313" key="7">
    <source>
        <dbReference type="Proteomes" id="UP000244727"/>
    </source>
</evidence>
<evidence type="ECO:0000256" key="3">
    <source>
        <dbReference type="ARBA" id="ARBA00022989"/>
    </source>
</evidence>
<keyword evidence="7" id="KW-1185">Reference proteome</keyword>
<dbReference type="RefSeq" id="WP_108382867.1">
    <property type="nucleotide sequence ID" value="NZ_CP028858.1"/>
</dbReference>
<evidence type="ECO:0000256" key="4">
    <source>
        <dbReference type="ARBA" id="ARBA00023136"/>
    </source>
</evidence>
<dbReference type="GO" id="GO:0016020">
    <property type="term" value="C:membrane"/>
    <property type="evidence" value="ECO:0007669"/>
    <property type="project" value="UniProtKB-SubCell"/>
</dbReference>
<feature type="transmembrane region" description="Helical" evidence="5">
    <location>
        <begin position="93"/>
        <end position="118"/>
    </location>
</feature>